<name>A0A3B1AZ21_9ZZZZ</name>
<evidence type="ECO:0008006" key="2">
    <source>
        <dbReference type="Google" id="ProtNLM"/>
    </source>
</evidence>
<dbReference type="EMBL" id="UOFX01000044">
    <property type="protein sequence ID" value="VAX09072.1"/>
    <property type="molecule type" value="Genomic_DNA"/>
</dbReference>
<proteinExistence type="predicted"/>
<dbReference type="AlphaFoldDB" id="A0A3B1AZ21"/>
<reference evidence="1" key="1">
    <citation type="submission" date="2018-06" db="EMBL/GenBank/DDBJ databases">
        <authorList>
            <person name="Zhirakovskaya E."/>
        </authorList>
    </citation>
    <scope>NUCLEOTIDE SEQUENCE</scope>
</reference>
<organism evidence="1">
    <name type="scientific">hydrothermal vent metagenome</name>
    <dbReference type="NCBI Taxonomy" id="652676"/>
    <lineage>
        <taxon>unclassified sequences</taxon>
        <taxon>metagenomes</taxon>
        <taxon>ecological metagenomes</taxon>
    </lineage>
</organism>
<sequence>MVGLIEKWIDQTIINYSNQMKSCECFTEQFQGYYSEEFLSKCNFVVLDEIPKIDIQELREAGLSKFIDMEFTGITYKNVYFIKSGFENELAMHFHELVHILQWQYLGAKEFIARYISDLKQHGYMNSPLEKMAYSLEDGFRKNSQIINIQHYVKNAI</sequence>
<protein>
    <recommendedName>
        <fullName evidence="2">DUF4157 domain-containing protein</fullName>
    </recommendedName>
</protein>
<evidence type="ECO:0000313" key="1">
    <source>
        <dbReference type="EMBL" id="VAX09072.1"/>
    </source>
</evidence>
<gene>
    <name evidence="1" type="ORF">MNBD_GAMMA26-2273</name>
</gene>
<accession>A0A3B1AZ21</accession>